<evidence type="ECO:0000259" key="1">
    <source>
        <dbReference type="Pfam" id="PF13439"/>
    </source>
</evidence>
<dbReference type="CAZy" id="GT4">
    <property type="family name" value="Glycosyltransferase Family 4"/>
</dbReference>
<reference evidence="2" key="2">
    <citation type="journal article" date="2002" name="Arch. Microbiol.">
        <title>Genetic and biochemical characterization of exopolysaccharide biosynthesis by Lactobacillus delbrueckii subsp. bulgaricus.</title>
        <authorList>
            <person name="Lamothe G.T."/>
            <person name="Jolly L."/>
            <person name="Mollet B."/>
            <person name="Stingele F."/>
        </authorList>
    </citation>
    <scope>NUCLEOTIDE SEQUENCE</scope>
</reference>
<dbReference type="InterPro" id="IPR028098">
    <property type="entry name" value="Glyco_trans_4-like_N"/>
</dbReference>
<dbReference type="Gene3D" id="3.40.50.2000">
    <property type="entry name" value="Glycogen Phosphorylase B"/>
    <property type="match status" value="2"/>
</dbReference>
<dbReference type="AlphaFoldDB" id="Q9F0C2"/>
<dbReference type="SUPFAM" id="SSF53756">
    <property type="entry name" value="UDP-Glycosyltransferase/glycogen phosphorylase"/>
    <property type="match status" value="1"/>
</dbReference>
<dbReference type="EMBL" id="AF267127">
    <property type="protein sequence ID" value="AAG44710.1"/>
    <property type="molecule type" value="Genomic_DNA"/>
</dbReference>
<dbReference type="PANTHER" id="PTHR45947">
    <property type="entry name" value="SULFOQUINOVOSYL TRANSFERASE SQD2"/>
    <property type="match status" value="1"/>
</dbReference>
<name>Q9F0C2_LACDE</name>
<keyword evidence="2" id="KW-0328">Glycosyltransferase</keyword>
<dbReference type="PANTHER" id="PTHR45947:SF3">
    <property type="entry name" value="SULFOQUINOVOSYL TRANSFERASE SQD2"/>
    <property type="match status" value="1"/>
</dbReference>
<proteinExistence type="predicted"/>
<dbReference type="GO" id="GO:0016757">
    <property type="term" value="F:glycosyltransferase activity"/>
    <property type="evidence" value="ECO:0007669"/>
    <property type="project" value="UniProtKB-KW"/>
</dbReference>
<sequence length="366" mass="41339">MKGNNKPRLLYFVEAMGGGVFTYIVDLANSLVDDWDVYIGYAMRNQTPQNYREYFDERVHLIEVKNFARSTSITKAIKAGQEMKRIAKAIRPDVIHLHSSIAGAIGRVVFNTKKTPVFYTPHGYSFLMQGESSKKRLAYKLVEQFCGKSQATTIACSPGEYQEALKVSKHAVEVDNGINIEQLQELIDTTDASKIDHYDVFTLGRISVQKNPNVFNEVALKLSNLKFLWIGDGELRSELTAPNITVTGWLTRHEALKYSLNSDTFMLTSLWEGLPMSLLEAMYMKKLCVVSDVIGNHDVINDGVNGYVCQTVNDFYNRISMIGGARYSLIDCAYKDVLERYNTKVVSKAYDQLYQAAIKNSECFCL</sequence>
<protein>
    <submittedName>
        <fullName evidence="2">Alpha(1,3)galactosyltransferase EpsF</fullName>
    </submittedName>
</protein>
<accession>Q9F0C2</accession>
<evidence type="ECO:0000313" key="2">
    <source>
        <dbReference type="EMBL" id="AAG44710.1"/>
    </source>
</evidence>
<dbReference type="InterPro" id="IPR050194">
    <property type="entry name" value="Glycosyltransferase_grp1"/>
</dbReference>
<feature type="domain" description="Glycosyltransferase subfamily 4-like N-terminal" evidence="1">
    <location>
        <begin position="18"/>
        <end position="181"/>
    </location>
</feature>
<dbReference type="Pfam" id="PF13692">
    <property type="entry name" value="Glyco_trans_1_4"/>
    <property type="match status" value="1"/>
</dbReference>
<organism evidence="2">
    <name type="scientific">Lactobacillus delbrueckii subsp. bulgaricus</name>
    <dbReference type="NCBI Taxonomy" id="1585"/>
    <lineage>
        <taxon>Bacteria</taxon>
        <taxon>Bacillati</taxon>
        <taxon>Bacillota</taxon>
        <taxon>Bacilli</taxon>
        <taxon>Lactobacillales</taxon>
        <taxon>Lactobacillaceae</taxon>
        <taxon>Lactobacillus</taxon>
    </lineage>
</organism>
<dbReference type="RefSeq" id="WP_231542942.1">
    <property type="nucleotide sequence ID" value="NZ_JAJNSI010000003.1"/>
</dbReference>
<reference evidence="2" key="1">
    <citation type="thesis" date="2000" institute="Lausanne University" country="Switzerland">
        <title>Molecular characterisation of exopolysaccharide biosynthesis by Lactobacillus delbrueckii subsp. bulgaricus.</title>
        <authorList>
            <person name="Lamothe G.T."/>
        </authorList>
    </citation>
    <scope>NUCLEOTIDE SEQUENCE</scope>
</reference>
<gene>
    <name evidence="2" type="primary">epsF</name>
</gene>
<dbReference type="Pfam" id="PF13439">
    <property type="entry name" value="Glyco_transf_4"/>
    <property type="match status" value="1"/>
</dbReference>
<keyword evidence="2" id="KW-0808">Transferase</keyword>